<organism evidence="1">
    <name type="scientific">uncultured prokaryote</name>
    <dbReference type="NCBI Taxonomy" id="198431"/>
    <lineage>
        <taxon>unclassified sequences</taxon>
        <taxon>environmental samples</taxon>
    </lineage>
</organism>
<name>A0A0H5Q641_9ZZZZ</name>
<protein>
    <submittedName>
        <fullName evidence="1">Uncharacterized protein</fullName>
    </submittedName>
</protein>
<evidence type="ECO:0000313" key="1">
    <source>
        <dbReference type="EMBL" id="CRY97343.1"/>
    </source>
</evidence>
<sequence>MAIFQYVPTWTGARVGQGATVFHMDSTEAGPETYDELAEAVAAWYSSIRPGMPNDVTVSFPPSMKRIDEVTGNLLGLVSVASPSPVSGNVDTTWANGSGRIVRWATDGIRKNRTVVGHTYIVPSAGFTDPSGNVSSARIAGDIAAHGVLINRLSTNGTPLVVWSRPVKGKPLANPPVLAQNGLASVVTSGTTLGRPVSLRTRND</sequence>
<accession>A0A0H5Q641</accession>
<reference evidence="1" key="2">
    <citation type="submission" date="2015-07" db="EMBL/GenBank/DDBJ databases">
        <title>Plasmids, circular viruses and viroids from rat gut.</title>
        <authorList>
            <person name="Jorgensen T.J."/>
            <person name="Hansen M.A."/>
            <person name="Xu Z."/>
            <person name="Tabak M.A."/>
            <person name="Sorensen S.J."/>
            <person name="Hansen L.H."/>
        </authorList>
    </citation>
    <scope>NUCLEOTIDE SEQUENCE</scope>
    <source>
        <strain evidence="1">RGFK1500</strain>
    </source>
</reference>
<proteinExistence type="predicted"/>
<dbReference type="AlphaFoldDB" id="A0A0H5Q641"/>
<reference evidence="1" key="1">
    <citation type="submission" date="2015-06" db="EMBL/GenBank/DDBJ databases">
        <authorList>
            <person name="Joergensen T."/>
        </authorList>
    </citation>
    <scope>NUCLEOTIDE SEQUENCE</scope>
    <source>
        <strain evidence="1">RGFK1500</strain>
    </source>
</reference>
<dbReference type="EMBL" id="LN854037">
    <property type="protein sequence ID" value="CRY97343.1"/>
    <property type="molecule type" value="Genomic_DNA"/>
</dbReference>